<protein>
    <submittedName>
        <fullName evidence="2">Uncharacterized protein</fullName>
    </submittedName>
</protein>
<keyword evidence="3" id="KW-1185">Reference proteome</keyword>
<evidence type="ECO:0000313" key="3">
    <source>
        <dbReference type="Proteomes" id="UP001142291"/>
    </source>
</evidence>
<comment type="caution">
    <text evidence="2">The sequence shown here is derived from an EMBL/GenBank/DDBJ whole genome shotgun (WGS) entry which is preliminary data.</text>
</comment>
<feature type="compositionally biased region" description="Basic and acidic residues" evidence="1">
    <location>
        <begin position="9"/>
        <end position="39"/>
    </location>
</feature>
<dbReference type="EMBL" id="BSER01000009">
    <property type="protein sequence ID" value="GLJ95666.1"/>
    <property type="molecule type" value="Genomic_DNA"/>
</dbReference>
<accession>A0A9W6HMX4</accession>
<organism evidence="2 3">
    <name type="scientific">Microbacterium dextranolyticum</name>
    <dbReference type="NCBI Taxonomy" id="36806"/>
    <lineage>
        <taxon>Bacteria</taxon>
        <taxon>Bacillati</taxon>
        <taxon>Actinomycetota</taxon>
        <taxon>Actinomycetes</taxon>
        <taxon>Micrococcales</taxon>
        <taxon>Microbacteriaceae</taxon>
        <taxon>Microbacterium</taxon>
    </lineage>
</organism>
<reference evidence="2" key="2">
    <citation type="submission" date="2023-01" db="EMBL/GenBank/DDBJ databases">
        <authorList>
            <person name="Sun Q."/>
            <person name="Evtushenko L."/>
        </authorList>
    </citation>
    <scope>NUCLEOTIDE SEQUENCE</scope>
    <source>
        <strain evidence="2">VKM Ac-1940</strain>
    </source>
</reference>
<evidence type="ECO:0000313" key="2">
    <source>
        <dbReference type="EMBL" id="GLJ95666.1"/>
    </source>
</evidence>
<proteinExistence type="predicted"/>
<sequence length="84" mass="9314">MVECFCKGSAEHPEKSRQDRERIRVPIPERGEGGRDPGAEKPGIPRELPAGTPGLNAPDLRVQSLVSLTDVRRFRRLHSRTAAT</sequence>
<evidence type="ECO:0000256" key="1">
    <source>
        <dbReference type="SAM" id="MobiDB-lite"/>
    </source>
</evidence>
<dbReference type="Proteomes" id="UP001142291">
    <property type="component" value="Unassembled WGS sequence"/>
</dbReference>
<reference evidence="2" key="1">
    <citation type="journal article" date="2014" name="Int. J. Syst. Evol. Microbiol.">
        <title>Complete genome sequence of Corynebacterium casei LMG S-19264T (=DSM 44701T), isolated from a smear-ripened cheese.</title>
        <authorList>
            <consortium name="US DOE Joint Genome Institute (JGI-PGF)"/>
            <person name="Walter F."/>
            <person name="Albersmeier A."/>
            <person name="Kalinowski J."/>
            <person name="Ruckert C."/>
        </authorList>
    </citation>
    <scope>NUCLEOTIDE SEQUENCE</scope>
    <source>
        <strain evidence="2">VKM Ac-1940</strain>
    </source>
</reference>
<feature type="region of interest" description="Disordered" evidence="1">
    <location>
        <begin position="1"/>
        <end position="58"/>
    </location>
</feature>
<name>A0A9W6HMX4_9MICO</name>
<dbReference type="AlphaFoldDB" id="A0A9W6HMX4"/>
<gene>
    <name evidence="2" type="ORF">GCM10017591_17290</name>
</gene>